<accession>A0AAD5R5X6</accession>
<evidence type="ECO:0000256" key="1">
    <source>
        <dbReference type="SAM" id="MobiDB-lite"/>
    </source>
</evidence>
<name>A0AAD5R5X6_PARTN</name>
<keyword evidence="3" id="KW-1185">Reference proteome</keyword>
<feature type="compositionally biased region" description="Basic and acidic residues" evidence="1">
    <location>
        <begin position="62"/>
        <end position="76"/>
    </location>
</feature>
<dbReference type="EMBL" id="JAHQIW010006732">
    <property type="protein sequence ID" value="KAJ1370098.1"/>
    <property type="molecule type" value="Genomic_DNA"/>
</dbReference>
<protein>
    <submittedName>
        <fullName evidence="2">Uncharacterized protein</fullName>
    </submittedName>
</protein>
<gene>
    <name evidence="2" type="ORF">KIN20_031751</name>
</gene>
<dbReference type="Proteomes" id="UP001196413">
    <property type="component" value="Unassembled WGS sequence"/>
</dbReference>
<feature type="region of interest" description="Disordered" evidence="1">
    <location>
        <begin position="47"/>
        <end position="76"/>
    </location>
</feature>
<proteinExistence type="predicted"/>
<organism evidence="2 3">
    <name type="scientific">Parelaphostrongylus tenuis</name>
    <name type="common">Meningeal worm</name>
    <dbReference type="NCBI Taxonomy" id="148309"/>
    <lineage>
        <taxon>Eukaryota</taxon>
        <taxon>Metazoa</taxon>
        <taxon>Ecdysozoa</taxon>
        <taxon>Nematoda</taxon>
        <taxon>Chromadorea</taxon>
        <taxon>Rhabditida</taxon>
        <taxon>Rhabditina</taxon>
        <taxon>Rhabditomorpha</taxon>
        <taxon>Strongyloidea</taxon>
        <taxon>Metastrongylidae</taxon>
        <taxon>Parelaphostrongylus</taxon>
    </lineage>
</organism>
<comment type="caution">
    <text evidence="2">The sequence shown here is derived from an EMBL/GenBank/DDBJ whole genome shotgun (WGS) entry which is preliminary data.</text>
</comment>
<sequence>MESTRFEGKAQQANLLLDAGFNALMPEILTSKTSLRKSNRVEQRNLVLASEGEPSSNAWEPDSTRSEAWRTDGRKS</sequence>
<reference evidence="2" key="1">
    <citation type="submission" date="2021-06" db="EMBL/GenBank/DDBJ databases">
        <title>Parelaphostrongylus tenuis whole genome reference sequence.</title>
        <authorList>
            <person name="Garwood T.J."/>
            <person name="Larsen P.A."/>
            <person name="Fountain-Jones N.M."/>
            <person name="Garbe J.R."/>
            <person name="Macchietto M.G."/>
            <person name="Kania S.A."/>
            <person name="Gerhold R.W."/>
            <person name="Richards J.E."/>
            <person name="Wolf T.M."/>
        </authorList>
    </citation>
    <scope>NUCLEOTIDE SEQUENCE</scope>
    <source>
        <strain evidence="2">MNPRO001-30</strain>
        <tissue evidence="2">Meninges</tissue>
    </source>
</reference>
<evidence type="ECO:0000313" key="3">
    <source>
        <dbReference type="Proteomes" id="UP001196413"/>
    </source>
</evidence>
<dbReference type="AlphaFoldDB" id="A0AAD5R5X6"/>
<evidence type="ECO:0000313" key="2">
    <source>
        <dbReference type="EMBL" id="KAJ1370098.1"/>
    </source>
</evidence>